<organism evidence="2 3">
    <name type="scientific">Emericellopsis atlantica</name>
    <dbReference type="NCBI Taxonomy" id="2614577"/>
    <lineage>
        <taxon>Eukaryota</taxon>
        <taxon>Fungi</taxon>
        <taxon>Dikarya</taxon>
        <taxon>Ascomycota</taxon>
        <taxon>Pezizomycotina</taxon>
        <taxon>Sordariomycetes</taxon>
        <taxon>Hypocreomycetidae</taxon>
        <taxon>Hypocreales</taxon>
        <taxon>Bionectriaceae</taxon>
        <taxon>Emericellopsis</taxon>
    </lineage>
</organism>
<proteinExistence type="predicted"/>
<evidence type="ECO:0000313" key="3">
    <source>
        <dbReference type="Proteomes" id="UP000887229"/>
    </source>
</evidence>
<dbReference type="PANTHER" id="PTHR15004:SF0">
    <property type="entry name" value="GLUTAMYL-TRNA(GLN) AMIDOTRANSFERASE SUBUNIT C, MITOCHONDRIAL"/>
    <property type="match status" value="1"/>
</dbReference>
<protein>
    <recommendedName>
        <fullName evidence="1">Glutamyl-tRNA amidotransferase complex subunit Gta3 domain-containing protein</fullName>
    </recommendedName>
</protein>
<dbReference type="RefSeq" id="XP_046121305.1">
    <property type="nucleotide sequence ID" value="XM_046259447.1"/>
</dbReference>
<dbReference type="PANTHER" id="PTHR15004">
    <property type="entry name" value="GLUTAMYL-TRNA(GLN) AMIDOTRANSFERASE SUBUNIT C, MITOCHONDRIAL"/>
    <property type="match status" value="1"/>
</dbReference>
<reference evidence="2" key="1">
    <citation type="journal article" date="2021" name="IMA Fungus">
        <title>Genomic characterization of three marine fungi, including Emericellopsis atlantica sp. nov. with signatures of a generalist lifestyle and marine biomass degradation.</title>
        <authorList>
            <person name="Hagestad O.C."/>
            <person name="Hou L."/>
            <person name="Andersen J.H."/>
            <person name="Hansen E.H."/>
            <person name="Altermark B."/>
            <person name="Li C."/>
            <person name="Kuhnert E."/>
            <person name="Cox R.J."/>
            <person name="Crous P.W."/>
            <person name="Spatafora J.W."/>
            <person name="Lail K."/>
            <person name="Amirebrahimi M."/>
            <person name="Lipzen A."/>
            <person name="Pangilinan J."/>
            <person name="Andreopoulos W."/>
            <person name="Hayes R.D."/>
            <person name="Ng V."/>
            <person name="Grigoriev I.V."/>
            <person name="Jackson S.A."/>
            <person name="Sutton T.D.S."/>
            <person name="Dobson A.D.W."/>
            <person name="Rama T."/>
        </authorList>
    </citation>
    <scope>NUCLEOTIDE SEQUENCE</scope>
    <source>
        <strain evidence="2">TS7</strain>
    </source>
</reference>
<comment type="caution">
    <text evidence="2">The sequence shown here is derived from an EMBL/GenBank/DDBJ whole genome shotgun (WGS) entry which is preliminary data.</text>
</comment>
<dbReference type="GO" id="GO:0032543">
    <property type="term" value="P:mitochondrial translation"/>
    <property type="evidence" value="ECO:0007669"/>
    <property type="project" value="TreeGrafter"/>
</dbReference>
<sequence length="185" mass="20764">MRLCTICRLPVRRALTQARYLSTETPPPAEILAKPTWSVRSLLSSPSNDTAKDEKITPKQLHHLLKLSALPLPKTPEEEHSMIATLQSQLHFVRAVQRVDTKGVEPLHAIRDETDQGTQEETITLDKMKGLLEEEVQVGYYKRPKRVKAKVESEAEDWDALATASRKKGRFFVVQGKGKKAGEAA</sequence>
<dbReference type="GeneID" id="70290350"/>
<dbReference type="SUPFAM" id="SSF141000">
    <property type="entry name" value="Glu-tRNAGln amidotransferase C subunit"/>
    <property type="match status" value="1"/>
</dbReference>
<keyword evidence="3" id="KW-1185">Reference proteome</keyword>
<accession>A0A9P7ZSP1</accession>
<gene>
    <name evidence="2" type="ORF">F5Z01DRAFT_384389</name>
</gene>
<dbReference type="GO" id="GO:0005739">
    <property type="term" value="C:mitochondrion"/>
    <property type="evidence" value="ECO:0007669"/>
    <property type="project" value="TreeGrafter"/>
</dbReference>
<dbReference type="GO" id="GO:0070681">
    <property type="term" value="P:glutaminyl-tRNAGln biosynthesis via transamidation"/>
    <property type="evidence" value="ECO:0007669"/>
    <property type="project" value="TreeGrafter"/>
</dbReference>
<feature type="domain" description="Glutamyl-tRNA amidotransferase complex subunit Gta3" evidence="1">
    <location>
        <begin position="54"/>
        <end position="107"/>
    </location>
</feature>
<dbReference type="GO" id="GO:0006450">
    <property type="term" value="P:regulation of translational fidelity"/>
    <property type="evidence" value="ECO:0007669"/>
    <property type="project" value="InterPro"/>
</dbReference>
<dbReference type="GO" id="GO:0030956">
    <property type="term" value="C:glutamyl-tRNA(Gln) amidotransferase complex"/>
    <property type="evidence" value="ECO:0007669"/>
    <property type="project" value="TreeGrafter"/>
</dbReference>
<evidence type="ECO:0000313" key="2">
    <source>
        <dbReference type="EMBL" id="KAG9257381.1"/>
    </source>
</evidence>
<dbReference type="InterPro" id="IPR003837">
    <property type="entry name" value="GatC"/>
</dbReference>
<dbReference type="Proteomes" id="UP000887229">
    <property type="component" value="Unassembled WGS sequence"/>
</dbReference>
<evidence type="ECO:0000259" key="1">
    <source>
        <dbReference type="Pfam" id="PF20978"/>
    </source>
</evidence>
<dbReference type="EMBL" id="MU251245">
    <property type="protein sequence ID" value="KAG9257381.1"/>
    <property type="molecule type" value="Genomic_DNA"/>
</dbReference>
<dbReference type="OrthoDB" id="5522061at2759"/>
<dbReference type="InterPro" id="IPR036113">
    <property type="entry name" value="Asp/Glu-ADT_sf_sub_c"/>
</dbReference>
<dbReference type="InterPro" id="IPR049545">
    <property type="entry name" value="Gta3_dom"/>
</dbReference>
<dbReference type="AlphaFoldDB" id="A0A9P7ZSP1"/>
<dbReference type="Pfam" id="PF20978">
    <property type="entry name" value="Gta3"/>
    <property type="match status" value="1"/>
</dbReference>
<name>A0A9P7ZSP1_9HYPO</name>